<organism evidence="2 3">
    <name type="scientific">Rheinheimera marina</name>
    <dbReference type="NCBI Taxonomy" id="1774958"/>
    <lineage>
        <taxon>Bacteria</taxon>
        <taxon>Pseudomonadati</taxon>
        <taxon>Pseudomonadota</taxon>
        <taxon>Gammaproteobacteria</taxon>
        <taxon>Chromatiales</taxon>
        <taxon>Chromatiaceae</taxon>
        <taxon>Rheinheimera</taxon>
    </lineage>
</organism>
<dbReference type="RefSeq" id="WP_377335846.1">
    <property type="nucleotide sequence ID" value="NZ_JBHSGB010000017.1"/>
</dbReference>
<dbReference type="InterPro" id="IPR011256">
    <property type="entry name" value="Reg_factor_effector_dom_sf"/>
</dbReference>
<evidence type="ECO:0000313" key="2">
    <source>
        <dbReference type="EMBL" id="MFC4656617.1"/>
    </source>
</evidence>
<protein>
    <submittedName>
        <fullName evidence="2">GyrI-like domain-containing protein</fullName>
    </submittedName>
</protein>
<dbReference type="PROSITE" id="PS01124">
    <property type="entry name" value="HTH_ARAC_FAMILY_2"/>
    <property type="match status" value="1"/>
</dbReference>
<dbReference type="SMART" id="SM00342">
    <property type="entry name" value="HTH_ARAC"/>
    <property type="match status" value="1"/>
</dbReference>
<dbReference type="InterPro" id="IPR010499">
    <property type="entry name" value="AraC_E-bd"/>
</dbReference>
<evidence type="ECO:0000313" key="3">
    <source>
        <dbReference type="Proteomes" id="UP001595962"/>
    </source>
</evidence>
<feature type="domain" description="HTH araC/xylS-type" evidence="1">
    <location>
        <begin position="12"/>
        <end position="112"/>
    </location>
</feature>
<comment type="caution">
    <text evidence="2">The sequence shown here is derived from an EMBL/GenBank/DDBJ whole genome shotgun (WGS) entry which is preliminary data.</text>
</comment>
<proteinExistence type="predicted"/>
<dbReference type="SUPFAM" id="SSF55136">
    <property type="entry name" value="Probable bacterial effector-binding domain"/>
    <property type="match status" value="1"/>
</dbReference>
<gene>
    <name evidence="2" type="ORF">ACFO3I_16480</name>
</gene>
<dbReference type="PANTHER" id="PTHR40055">
    <property type="entry name" value="TRANSCRIPTIONAL REGULATOR YGIV-RELATED"/>
    <property type="match status" value="1"/>
</dbReference>
<evidence type="ECO:0000259" key="1">
    <source>
        <dbReference type="PROSITE" id="PS01124"/>
    </source>
</evidence>
<reference evidence="3" key="1">
    <citation type="journal article" date="2019" name="Int. J. Syst. Evol. Microbiol.">
        <title>The Global Catalogue of Microorganisms (GCM) 10K type strain sequencing project: providing services to taxonomists for standard genome sequencing and annotation.</title>
        <authorList>
            <consortium name="The Broad Institute Genomics Platform"/>
            <consortium name="The Broad Institute Genome Sequencing Center for Infectious Disease"/>
            <person name="Wu L."/>
            <person name="Ma J."/>
        </authorList>
    </citation>
    <scope>NUCLEOTIDE SEQUENCE [LARGE SCALE GENOMIC DNA]</scope>
    <source>
        <strain evidence="3">DT28</strain>
    </source>
</reference>
<dbReference type="Gene3D" id="1.10.10.60">
    <property type="entry name" value="Homeodomain-like"/>
    <property type="match status" value="1"/>
</dbReference>
<dbReference type="Proteomes" id="UP001595962">
    <property type="component" value="Unassembled WGS sequence"/>
</dbReference>
<dbReference type="Gene3D" id="3.20.80.10">
    <property type="entry name" value="Regulatory factor, effector binding domain"/>
    <property type="match status" value="1"/>
</dbReference>
<dbReference type="EMBL" id="JBHSGB010000017">
    <property type="protein sequence ID" value="MFC4656617.1"/>
    <property type="molecule type" value="Genomic_DNA"/>
</dbReference>
<dbReference type="PANTHER" id="PTHR40055:SF1">
    <property type="entry name" value="TRANSCRIPTIONAL REGULATOR YGIV-RELATED"/>
    <property type="match status" value="1"/>
</dbReference>
<sequence length="283" mass="31571">MASLEQLLPRLQRALALLGQKVAQEQAVSLDELAAEAALSKYHFHRLYRLAFGETCKQTQTRLQLLRVSQALNENALSAQQVAWLAGFSSAQALSKVLKRELNTNATELRQDPERLGLLMQELQLPKTQMVAPYQVSVVSLQGTEVLSVLTRDQYPELNQQYELLFEVAAVQSDILAILGLAWQDLDSDVAGARFDCALLTAPVVSVQQTGVSLQRISGGVFLVFRHQGSYQQLGDSIDWLYAYAVTQGYQLADQPCLHHYLDDPEQVEEAVLRTDLYLPVSR</sequence>
<dbReference type="InterPro" id="IPR050908">
    <property type="entry name" value="SmbC-like"/>
</dbReference>
<name>A0ABV9JQZ6_9GAMM</name>
<dbReference type="Pfam" id="PF06445">
    <property type="entry name" value="GyrI-like"/>
    <property type="match status" value="1"/>
</dbReference>
<dbReference type="InterPro" id="IPR018060">
    <property type="entry name" value="HTH_AraC"/>
</dbReference>
<accession>A0ABV9JQZ6</accession>
<keyword evidence="3" id="KW-1185">Reference proteome</keyword>
<dbReference type="InterPro" id="IPR029442">
    <property type="entry name" value="GyrI-like"/>
</dbReference>
<dbReference type="Pfam" id="PF12833">
    <property type="entry name" value="HTH_18"/>
    <property type="match status" value="1"/>
</dbReference>
<dbReference type="SMART" id="SM00871">
    <property type="entry name" value="AraC_E_bind"/>
    <property type="match status" value="1"/>
</dbReference>